<dbReference type="InterPro" id="IPR046700">
    <property type="entry name" value="DUF6570"/>
</dbReference>
<reference evidence="2" key="1">
    <citation type="journal article" date="2020" name="Nat. Commun.">
        <title>Large-scale genome sequencing of mycorrhizal fungi provides insights into the early evolution of symbiotic traits.</title>
        <authorList>
            <person name="Miyauchi S."/>
            <person name="Kiss E."/>
            <person name="Kuo A."/>
            <person name="Drula E."/>
            <person name="Kohler A."/>
            <person name="Sanchez-Garcia M."/>
            <person name="Morin E."/>
            <person name="Andreopoulos B."/>
            <person name="Barry K.W."/>
            <person name="Bonito G."/>
            <person name="Buee M."/>
            <person name="Carver A."/>
            <person name="Chen C."/>
            <person name="Cichocki N."/>
            <person name="Clum A."/>
            <person name="Culley D."/>
            <person name="Crous P.W."/>
            <person name="Fauchery L."/>
            <person name="Girlanda M."/>
            <person name="Hayes R.D."/>
            <person name="Keri Z."/>
            <person name="LaButti K."/>
            <person name="Lipzen A."/>
            <person name="Lombard V."/>
            <person name="Magnuson J."/>
            <person name="Maillard F."/>
            <person name="Murat C."/>
            <person name="Nolan M."/>
            <person name="Ohm R.A."/>
            <person name="Pangilinan J."/>
            <person name="Pereira M.F."/>
            <person name="Perotto S."/>
            <person name="Peter M."/>
            <person name="Pfister S."/>
            <person name="Riley R."/>
            <person name="Sitrit Y."/>
            <person name="Stielow J.B."/>
            <person name="Szollosi G."/>
            <person name="Zifcakova L."/>
            <person name="Stursova M."/>
            <person name="Spatafora J.W."/>
            <person name="Tedersoo L."/>
            <person name="Vaario L.M."/>
            <person name="Yamada A."/>
            <person name="Yan M."/>
            <person name="Wang P."/>
            <person name="Xu J."/>
            <person name="Bruns T."/>
            <person name="Baldrian P."/>
            <person name="Vilgalys R."/>
            <person name="Dunand C."/>
            <person name="Henrissat B."/>
            <person name="Grigoriev I.V."/>
            <person name="Hibbett D."/>
            <person name="Nagy L.G."/>
            <person name="Martin F.M."/>
        </authorList>
    </citation>
    <scope>NUCLEOTIDE SEQUENCE</scope>
    <source>
        <strain evidence="2">UH-Tt-Lm1</strain>
    </source>
</reference>
<keyword evidence="3" id="KW-1185">Reference proteome</keyword>
<comment type="caution">
    <text evidence="2">The sequence shown here is derived from an EMBL/GenBank/DDBJ whole genome shotgun (WGS) entry which is preliminary data.</text>
</comment>
<dbReference type="Pfam" id="PF20209">
    <property type="entry name" value="DUF6570"/>
    <property type="match status" value="1"/>
</dbReference>
<gene>
    <name evidence="2" type="ORF">BJ322DRAFT_1010678</name>
</gene>
<evidence type="ECO:0000313" key="2">
    <source>
        <dbReference type="EMBL" id="KAF9781684.1"/>
    </source>
</evidence>
<evidence type="ECO:0000313" key="3">
    <source>
        <dbReference type="Proteomes" id="UP000736335"/>
    </source>
</evidence>
<dbReference type="AlphaFoldDB" id="A0A9P6L4A5"/>
<feature type="domain" description="DUF6570" evidence="1">
    <location>
        <begin position="3"/>
        <end position="132"/>
    </location>
</feature>
<dbReference type="EMBL" id="WIUZ02000013">
    <property type="protein sequence ID" value="KAF9781684.1"/>
    <property type="molecule type" value="Genomic_DNA"/>
</dbReference>
<proteinExistence type="predicted"/>
<protein>
    <recommendedName>
        <fullName evidence="1">DUF6570 domain-containing protein</fullName>
    </recommendedName>
</protein>
<dbReference type="OrthoDB" id="3235800at2759"/>
<feature type="non-terminal residue" evidence="2">
    <location>
        <position position="267"/>
    </location>
</feature>
<evidence type="ECO:0000259" key="1">
    <source>
        <dbReference type="Pfam" id="PF20209"/>
    </source>
</evidence>
<sequence>MNVIGPVPDELKDLTLVEEIIVARSRAKLCVVKLQDHRGDVELPTVQRGIKGHVIVFPQHPEALSNVMPAPLSDIVALVCVIFCGSMKPSLQWLKEKARPLVVRREAVLKALEWLRMHNPLYRDIIIDATRISALPEQDVLDYNVEQIPLSATSRVLVSRYDAPSEPTDANNVLLQPPEECVQFESVVITDVEAHMPSYQLKAAALRHCKRGGSCIEVPHDPDPVNEFFDPSMFPMLYPTLFPYGIGGFEDRRRLVPIGLENHVKHV</sequence>
<organism evidence="2 3">
    <name type="scientific">Thelephora terrestris</name>
    <dbReference type="NCBI Taxonomy" id="56493"/>
    <lineage>
        <taxon>Eukaryota</taxon>
        <taxon>Fungi</taxon>
        <taxon>Dikarya</taxon>
        <taxon>Basidiomycota</taxon>
        <taxon>Agaricomycotina</taxon>
        <taxon>Agaricomycetes</taxon>
        <taxon>Thelephorales</taxon>
        <taxon>Thelephoraceae</taxon>
        <taxon>Thelephora</taxon>
    </lineage>
</organism>
<accession>A0A9P6L4A5</accession>
<dbReference type="Proteomes" id="UP000736335">
    <property type="component" value="Unassembled WGS sequence"/>
</dbReference>
<reference evidence="2" key="2">
    <citation type="submission" date="2020-11" db="EMBL/GenBank/DDBJ databases">
        <authorList>
            <consortium name="DOE Joint Genome Institute"/>
            <person name="Kuo A."/>
            <person name="Miyauchi S."/>
            <person name="Kiss E."/>
            <person name="Drula E."/>
            <person name="Kohler A."/>
            <person name="Sanchez-Garcia M."/>
            <person name="Andreopoulos B."/>
            <person name="Barry K.W."/>
            <person name="Bonito G."/>
            <person name="Buee M."/>
            <person name="Carver A."/>
            <person name="Chen C."/>
            <person name="Cichocki N."/>
            <person name="Clum A."/>
            <person name="Culley D."/>
            <person name="Crous P.W."/>
            <person name="Fauchery L."/>
            <person name="Girlanda M."/>
            <person name="Hayes R."/>
            <person name="Keri Z."/>
            <person name="Labutti K."/>
            <person name="Lipzen A."/>
            <person name="Lombard V."/>
            <person name="Magnuson J."/>
            <person name="Maillard F."/>
            <person name="Morin E."/>
            <person name="Murat C."/>
            <person name="Nolan M."/>
            <person name="Ohm R."/>
            <person name="Pangilinan J."/>
            <person name="Pereira M."/>
            <person name="Perotto S."/>
            <person name="Peter M."/>
            <person name="Riley R."/>
            <person name="Sitrit Y."/>
            <person name="Stielow B."/>
            <person name="Szollosi G."/>
            <person name="Zifcakova L."/>
            <person name="Stursova M."/>
            <person name="Spatafora J.W."/>
            <person name="Tedersoo L."/>
            <person name="Vaario L.-M."/>
            <person name="Yamada A."/>
            <person name="Yan M."/>
            <person name="Wang P."/>
            <person name="Xu J."/>
            <person name="Bruns T."/>
            <person name="Baldrian P."/>
            <person name="Vilgalys R."/>
            <person name="Henrissat B."/>
            <person name="Grigoriev I.V."/>
            <person name="Hibbett D."/>
            <person name="Nagy L.G."/>
            <person name="Martin F.M."/>
        </authorList>
    </citation>
    <scope>NUCLEOTIDE SEQUENCE</scope>
    <source>
        <strain evidence="2">UH-Tt-Lm1</strain>
    </source>
</reference>
<name>A0A9P6L4A5_9AGAM</name>